<feature type="transmembrane region" description="Helical" evidence="5">
    <location>
        <begin position="59"/>
        <end position="81"/>
    </location>
</feature>
<comment type="subcellular location">
    <subcellularLocation>
        <location evidence="5">Cell membrane</location>
        <topology evidence="5">Multi-pass membrane protein</topology>
    </subcellularLocation>
    <subcellularLocation>
        <location evidence="1">Membrane</location>
        <topology evidence="1">Multi-pass membrane protein</topology>
    </subcellularLocation>
</comment>
<evidence type="ECO:0000256" key="1">
    <source>
        <dbReference type="ARBA" id="ARBA00004141"/>
    </source>
</evidence>
<keyword evidence="5" id="KW-1003">Cell membrane</keyword>
<gene>
    <name evidence="6" type="ORF">GTP46_06050</name>
</gene>
<dbReference type="Pfam" id="PF01925">
    <property type="entry name" value="TauE"/>
    <property type="match status" value="1"/>
</dbReference>
<evidence type="ECO:0000256" key="2">
    <source>
        <dbReference type="ARBA" id="ARBA00022692"/>
    </source>
</evidence>
<comment type="caution">
    <text evidence="6">The sequence shown here is derived from an EMBL/GenBank/DDBJ whole genome shotgun (WGS) entry which is preliminary data.</text>
</comment>
<dbReference type="GO" id="GO:0005886">
    <property type="term" value="C:plasma membrane"/>
    <property type="evidence" value="ECO:0007669"/>
    <property type="project" value="UniProtKB-SubCell"/>
</dbReference>
<dbReference type="RefSeq" id="WP_161005709.1">
    <property type="nucleotide sequence ID" value="NZ_WWCN01000003.1"/>
</dbReference>
<dbReference type="InterPro" id="IPR002781">
    <property type="entry name" value="TM_pro_TauE-like"/>
</dbReference>
<dbReference type="PANTHER" id="PTHR43701">
    <property type="entry name" value="MEMBRANE TRANSPORTER PROTEIN MJ0441-RELATED"/>
    <property type="match status" value="1"/>
</dbReference>
<evidence type="ECO:0000256" key="5">
    <source>
        <dbReference type="RuleBase" id="RU363041"/>
    </source>
</evidence>
<keyword evidence="4 5" id="KW-0472">Membrane</keyword>
<protein>
    <recommendedName>
        <fullName evidence="5">Probable membrane transporter protein</fullName>
    </recommendedName>
</protein>
<evidence type="ECO:0000256" key="4">
    <source>
        <dbReference type="ARBA" id="ARBA00023136"/>
    </source>
</evidence>
<accession>A0A6L8KCP0</accession>
<feature type="transmembrane region" description="Helical" evidence="5">
    <location>
        <begin position="220"/>
        <end position="247"/>
    </location>
</feature>
<sequence>MAVPWAIDTLSLGSAFNSVFIFLTDSGYTSIYNKFYIGIASMSSFEPTEQGSANRAHNVFTIFIAGGAVGALGGLIGLGGAEFRLPLLIGLFGFAAISAVMLNKTISLVVVASALIFRAKAVPVDLLLSNWHIAVNVLSGSLIGAWFGASWAVKMKSRTLYQTLAAMLVLIAVVLFFGHQTETSEPLFTGPKLIIAGVIAGFGIGVVAAIMGVAGGELLIPMLILLFGVDIKLAGSLSLAISLPTMLVAFFRFSKDAAFRVIRENKAFVGYMALGSMVGTSIGGHLVGVVSVSVLLPLLAAILLVSSVKVWKHK</sequence>
<organism evidence="6 7">
    <name type="scientific">Duganella flavida</name>
    <dbReference type="NCBI Taxonomy" id="2692175"/>
    <lineage>
        <taxon>Bacteria</taxon>
        <taxon>Pseudomonadati</taxon>
        <taxon>Pseudomonadota</taxon>
        <taxon>Betaproteobacteria</taxon>
        <taxon>Burkholderiales</taxon>
        <taxon>Oxalobacteraceae</taxon>
        <taxon>Telluria group</taxon>
        <taxon>Duganella</taxon>
    </lineage>
</organism>
<comment type="similarity">
    <text evidence="5">Belongs to the 4-toluene sulfonate uptake permease (TSUP) (TC 2.A.102) family.</text>
</comment>
<dbReference type="PANTHER" id="PTHR43701:SF2">
    <property type="entry name" value="MEMBRANE TRANSPORTER PROTEIN YJNA-RELATED"/>
    <property type="match status" value="1"/>
</dbReference>
<reference evidence="6 7" key="1">
    <citation type="submission" date="2019-12" db="EMBL/GenBank/DDBJ databases">
        <title>Novel species isolated from a subtropical stream in China.</title>
        <authorList>
            <person name="Lu H."/>
        </authorList>
    </citation>
    <scope>NUCLEOTIDE SEQUENCE [LARGE SCALE GENOMIC DNA]</scope>
    <source>
        <strain evidence="6 7">FT135W</strain>
    </source>
</reference>
<dbReference type="Proteomes" id="UP000479335">
    <property type="component" value="Unassembled WGS sequence"/>
</dbReference>
<feature type="transmembrane region" description="Helical" evidence="5">
    <location>
        <begin position="268"/>
        <end position="288"/>
    </location>
</feature>
<proteinExistence type="inferred from homology"/>
<keyword evidence="7" id="KW-1185">Reference proteome</keyword>
<dbReference type="EMBL" id="WWCN01000003">
    <property type="protein sequence ID" value="MYM22201.1"/>
    <property type="molecule type" value="Genomic_DNA"/>
</dbReference>
<feature type="transmembrane region" description="Helical" evidence="5">
    <location>
        <begin position="87"/>
        <end position="117"/>
    </location>
</feature>
<feature type="transmembrane region" description="Helical" evidence="5">
    <location>
        <begin position="193"/>
        <end position="214"/>
    </location>
</feature>
<dbReference type="InterPro" id="IPR051598">
    <property type="entry name" value="TSUP/Inactive_protease-like"/>
</dbReference>
<keyword evidence="3 5" id="KW-1133">Transmembrane helix</keyword>
<feature type="transmembrane region" description="Helical" evidence="5">
    <location>
        <begin position="129"/>
        <end position="153"/>
    </location>
</feature>
<feature type="transmembrane region" description="Helical" evidence="5">
    <location>
        <begin position="159"/>
        <end position="181"/>
    </location>
</feature>
<keyword evidence="2 5" id="KW-0812">Transmembrane</keyword>
<evidence type="ECO:0000313" key="6">
    <source>
        <dbReference type="EMBL" id="MYM22201.1"/>
    </source>
</evidence>
<name>A0A6L8KCP0_9BURK</name>
<evidence type="ECO:0000313" key="7">
    <source>
        <dbReference type="Proteomes" id="UP000479335"/>
    </source>
</evidence>
<feature type="transmembrane region" description="Helical" evidence="5">
    <location>
        <begin position="294"/>
        <end position="311"/>
    </location>
</feature>
<evidence type="ECO:0000256" key="3">
    <source>
        <dbReference type="ARBA" id="ARBA00022989"/>
    </source>
</evidence>
<dbReference type="AlphaFoldDB" id="A0A6L8KCP0"/>